<name>A0A6N6RIL7_9FLAO</name>
<accession>A0A6N6RIL7</accession>
<dbReference type="Pfam" id="PF10079">
    <property type="entry name" value="Rossmann-like_BshC"/>
    <property type="match status" value="1"/>
</dbReference>
<dbReference type="PIRSF" id="PIRSF012535">
    <property type="entry name" value="UCP012535"/>
    <property type="match status" value="1"/>
</dbReference>
<dbReference type="AlphaFoldDB" id="A0A6N6RIL7"/>
<feature type="domain" description="Bacillithiol biosynthesis BshC N-terminal Rossmann-like" evidence="3">
    <location>
        <begin position="45"/>
        <end position="416"/>
    </location>
</feature>
<organism evidence="5 6">
    <name type="scientific">Phaeocystidibacter luteus</name>
    <dbReference type="NCBI Taxonomy" id="911197"/>
    <lineage>
        <taxon>Bacteria</taxon>
        <taxon>Pseudomonadati</taxon>
        <taxon>Bacteroidota</taxon>
        <taxon>Flavobacteriia</taxon>
        <taxon>Flavobacteriales</taxon>
        <taxon>Phaeocystidibacteraceae</taxon>
        <taxon>Phaeocystidibacter</taxon>
    </lineage>
</organism>
<dbReference type="EC" id="6.-.-.-" evidence="2"/>
<dbReference type="OrthoDB" id="9765151at2"/>
<evidence type="ECO:0000259" key="4">
    <source>
        <dbReference type="Pfam" id="PF24850"/>
    </source>
</evidence>
<protein>
    <recommendedName>
        <fullName evidence="2">Putative cysteine ligase BshC</fullName>
        <ecNumber evidence="2">6.-.-.-</ecNumber>
    </recommendedName>
</protein>
<comment type="caution">
    <text evidence="5">The sequence shown here is derived from an EMBL/GenBank/DDBJ whole genome shotgun (WGS) entry which is preliminary data.</text>
</comment>
<dbReference type="GO" id="GO:0016874">
    <property type="term" value="F:ligase activity"/>
    <property type="evidence" value="ECO:0007669"/>
    <property type="project" value="UniProtKB-UniRule"/>
</dbReference>
<dbReference type="InterPro" id="IPR011199">
    <property type="entry name" value="Bacillithiol_biosynth_BshC"/>
</dbReference>
<comment type="similarity">
    <text evidence="2">Belongs to the BshC family.</text>
</comment>
<dbReference type="EMBL" id="WBVO01000001">
    <property type="protein sequence ID" value="KAB2814180.1"/>
    <property type="molecule type" value="Genomic_DNA"/>
</dbReference>
<evidence type="ECO:0000256" key="1">
    <source>
        <dbReference type="ARBA" id="ARBA00022598"/>
    </source>
</evidence>
<evidence type="ECO:0000313" key="6">
    <source>
        <dbReference type="Proteomes" id="UP000468650"/>
    </source>
</evidence>
<keyword evidence="6" id="KW-1185">Reference proteome</keyword>
<proteinExistence type="inferred from homology"/>
<reference evidence="5 6" key="1">
    <citation type="submission" date="2019-09" db="EMBL/GenBank/DDBJ databases">
        <title>Genomes of family Cryomorphaceae.</title>
        <authorList>
            <person name="Bowman J.P."/>
        </authorList>
    </citation>
    <scope>NUCLEOTIDE SEQUENCE [LARGE SCALE GENOMIC DNA]</scope>
    <source>
        <strain evidence="5 6">LMG 25704</strain>
    </source>
</reference>
<gene>
    <name evidence="2 5" type="primary">bshC</name>
    <name evidence="5" type="ORF">F8C67_00175</name>
</gene>
<sequence length="574" mass="66639">MMRISSLNRFFSALFNKDYFKNVCRSILLLNNCSYNIETVTFVGMQHKPVPIFSTGRFSKLMEDYVNEDSKLRPLYNRPHKRSSYEAQLQEKSQHLVDRALLAEVLTDQYASLDIAKRYPLVHEAIDQLALPESFTVTTGHQVCLFTGPLYFIYKIVNTIRLAEELTESLKKPVLPIFWMATEDHDFEEVNHVWYGDIKYRWERPFGGGVGRMNTDGVEEVVDQLQHAVGESPSANELLDLFRRCYRPGNSLAQATRELATSLFGHKGLIVLDADDARLKSKMTGYFKDELLNRSSSEIIEPASQVLNEYYFTQVNPREINLFYLNNETRYRLDIEDGVFKTVDGPYTWSAEEITAELEQFPERFSPNVILRPLYQEVILPNLAYIGGGGELAYWLQLKPLFDRHMVPFPILRLRNSVGFMRRKFVHKMESLNLSLQDICEPVFEQRRNHFKKELELNGQIDSLKAEASVLFQQMHELADKIDPTLKGTAEAYNARQTHLIENFEKKILRAIQRRESEVSRMFDEIHAEAFPSGGLQERRDTYLTLVERFGGGVMNILFDEIDPFAHDFSWFIE</sequence>
<evidence type="ECO:0000259" key="3">
    <source>
        <dbReference type="Pfam" id="PF10079"/>
    </source>
</evidence>
<evidence type="ECO:0000256" key="2">
    <source>
        <dbReference type="HAMAP-Rule" id="MF_01867"/>
    </source>
</evidence>
<dbReference type="Proteomes" id="UP000468650">
    <property type="component" value="Unassembled WGS sequence"/>
</dbReference>
<keyword evidence="1 2" id="KW-0436">Ligase</keyword>
<evidence type="ECO:0000313" key="5">
    <source>
        <dbReference type="EMBL" id="KAB2814180.1"/>
    </source>
</evidence>
<dbReference type="NCBIfam" id="TIGR03998">
    <property type="entry name" value="thiol_BshC"/>
    <property type="match status" value="1"/>
</dbReference>
<dbReference type="HAMAP" id="MF_01867">
    <property type="entry name" value="BshC"/>
    <property type="match status" value="1"/>
</dbReference>
<dbReference type="InterPro" id="IPR055398">
    <property type="entry name" value="Rossmann-like_BshC"/>
</dbReference>
<dbReference type="Pfam" id="PF24850">
    <property type="entry name" value="CC_BshC"/>
    <property type="match status" value="1"/>
</dbReference>
<dbReference type="InterPro" id="IPR055399">
    <property type="entry name" value="CC_BshC"/>
</dbReference>
<feature type="domain" description="Bacillithiol biosynthesis BshC C-terminal coiled-coil" evidence="4">
    <location>
        <begin position="421"/>
        <end position="570"/>
    </location>
</feature>